<dbReference type="SUPFAM" id="SSF53300">
    <property type="entry name" value="vWA-like"/>
    <property type="match status" value="1"/>
</dbReference>
<gene>
    <name evidence="1" type="ORF">C1J01_38415</name>
</gene>
<dbReference type="OrthoDB" id="9790144at2"/>
<dbReference type="AlphaFoldDB" id="A0A2W2DA56"/>
<protein>
    <recommendedName>
        <fullName evidence="3">VWA domain-containing protein</fullName>
    </recommendedName>
</protein>
<proteinExistence type="predicted"/>
<name>A0A2W2DA56_9ACTN</name>
<evidence type="ECO:0000313" key="1">
    <source>
        <dbReference type="EMBL" id="PZG08922.1"/>
    </source>
</evidence>
<accession>A0A2W2DA56</accession>
<dbReference type="Proteomes" id="UP000249304">
    <property type="component" value="Unassembled WGS sequence"/>
</dbReference>
<comment type="caution">
    <text evidence="1">The sequence shown here is derived from an EMBL/GenBank/DDBJ whole genome shotgun (WGS) entry which is preliminary data.</text>
</comment>
<dbReference type="InterPro" id="IPR036465">
    <property type="entry name" value="vWFA_dom_sf"/>
</dbReference>
<organism evidence="1 2">
    <name type="scientific">Nonomuraea aridisoli</name>
    <dbReference type="NCBI Taxonomy" id="2070368"/>
    <lineage>
        <taxon>Bacteria</taxon>
        <taxon>Bacillati</taxon>
        <taxon>Actinomycetota</taxon>
        <taxon>Actinomycetes</taxon>
        <taxon>Streptosporangiales</taxon>
        <taxon>Streptosporangiaceae</taxon>
        <taxon>Nonomuraea</taxon>
    </lineage>
</organism>
<dbReference type="RefSeq" id="WP_111183889.1">
    <property type="nucleotide sequence ID" value="NZ_POUD01000257.1"/>
</dbReference>
<dbReference type="EMBL" id="POUD01000257">
    <property type="protein sequence ID" value="PZG08922.1"/>
    <property type="molecule type" value="Genomic_DNA"/>
</dbReference>
<dbReference type="CDD" id="cd00198">
    <property type="entry name" value="vWFA"/>
    <property type="match status" value="1"/>
</dbReference>
<dbReference type="Gene3D" id="3.40.50.410">
    <property type="entry name" value="von Willebrand factor, type A domain"/>
    <property type="match status" value="1"/>
</dbReference>
<evidence type="ECO:0008006" key="3">
    <source>
        <dbReference type="Google" id="ProtNLM"/>
    </source>
</evidence>
<reference evidence="1 2" key="1">
    <citation type="submission" date="2018-01" db="EMBL/GenBank/DDBJ databases">
        <title>Draft genome sequence of Nonomuraea sp. KC333.</title>
        <authorList>
            <person name="Sahin N."/>
            <person name="Saygin H."/>
            <person name="Ay H."/>
        </authorList>
    </citation>
    <scope>NUCLEOTIDE SEQUENCE [LARGE SCALE GENOMIC DNA]</scope>
    <source>
        <strain evidence="1 2">KC333</strain>
    </source>
</reference>
<keyword evidence="2" id="KW-1185">Reference proteome</keyword>
<evidence type="ECO:0000313" key="2">
    <source>
        <dbReference type="Proteomes" id="UP000249304"/>
    </source>
</evidence>
<sequence>MTPTTEGWRHIELVIDRSLSMHSIKTATEQGVRAFLAEQHRTVGRTTVSLTQFDDEVELVYAHCDLAKVPEFTLTPHGNTALLDAIGHTITRTRRFVRGRPKTDRPDEIITVILTDGYENASQAFDLPSVRELISEQRGKRRVWTFVLLGANEAVHTLARRLGIDAGTAIQYDHDLSEAALSTAGQMVSRAGETGTYGFTDDERRTTRH</sequence>